<evidence type="ECO:0000256" key="2">
    <source>
        <dbReference type="SAM" id="MobiDB-lite"/>
    </source>
</evidence>
<feature type="region of interest" description="Disordered" evidence="2">
    <location>
        <begin position="80"/>
        <end position="118"/>
    </location>
</feature>
<dbReference type="PANTHER" id="PTHR16035:SF14">
    <property type="entry name" value="FAMILY WITH SEQUENCE SIMILARITY 90 MEMBER A11, PSEUDOGENE-RELATED"/>
    <property type="match status" value="1"/>
</dbReference>
<protein>
    <submittedName>
        <fullName evidence="5">Protein FAM90A12-like</fullName>
    </submittedName>
</protein>
<evidence type="ECO:0000313" key="5">
    <source>
        <dbReference type="RefSeq" id="XP_070316272.1"/>
    </source>
</evidence>
<feature type="region of interest" description="Disordered" evidence="2">
    <location>
        <begin position="18"/>
        <end position="37"/>
    </location>
</feature>
<sequence length="405" mass="43920">MAGHYGWLKACQLFQDQKVRKQNPGPGRQMAPPLQEKDSTVKCKDCGAFGHTARSLRCPMKRWKGALAPLPLGSRLGKENLEARKLQDPPTPGTPNMAEREEEERQRKGAGPQHRCPNCAKDTGFLTLDMFVLQERGAAEEAPTAISQEAPRSAAAELEGGAGGRPLPEAPKHACAYPHIQEEIPQDPGHPRGSPTRKDNVKSTLLAVPLLSRNLVQASKGSIETPGKRSVQTPTPTCVNPPKKPRLSPVQTPPESTPTADLGAFLNLPPPRSSTAGRGPRVAARVSRKTPAQGQRFDLQPPPDRSPSRSVCAVSAAHPQPIIRVPGQPLRMLFLREGEGWWSCRYTAPPSPQPAERPAPPAQSPSVDQEPEEHAVPRPRSVLYDDLQVSSSSEESDWDEDTSGN</sequence>
<keyword evidence="4" id="KW-1185">Reference proteome</keyword>
<reference evidence="5" key="2">
    <citation type="submission" date="2025-08" db="UniProtKB">
        <authorList>
            <consortium name="RefSeq"/>
        </authorList>
    </citation>
    <scope>IDENTIFICATION</scope>
    <source>
        <tissue evidence="5">Tongue muscle</tissue>
    </source>
</reference>
<dbReference type="PANTHER" id="PTHR16035">
    <property type="entry name" value="PROTEIN FAM90A1"/>
    <property type="match status" value="1"/>
</dbReference>
<accession>A0ABM4HL30</accession>
<dbReference type="GeneID" id="139032633"/>
<dbReference type="InterPro" id="IPR041670">
    <property type="entry name" value="Znf-CCHC_6"/>
</dbReference>
<feature type="region of interest" description="Disordered" evidence="2">
    <location>
        <begin position="218"/>
        <end position="313"/>
    </location>
</feature>
<dbReference type="RefSeq" id="XP_070316272.1">
    <property type="nucleotide sequence ID" value="XM_070460171.1"/>
</dbReference>
<organism evidence="4 5">
    <name type="scientific">Odocoileus virginianus</name>
    <name type="common">White-tailed deer</name>
    <dbReference type="NCBI Taxonomy" id="9874"/>
    <lineage>
        <taxon>Eukaryota</taxon>
        <taxon>Metazoa</taxon>
        <taxon>Chordata</taxon>
        <taxon>Craniata</taxon>
        <taxon>Vertebrata</taxon>
        <taxon>Euteleostomi</taxon>
        <taxon>Mammalia</taxon>
        <taxon>Eutheria</taxon>
        <taxon>Laurasiatheria</taxon>
        <taxon>Artiodactyla</taxon>
        <taxon>Ruminantia</taxon>
        <taxon>Pecora</taxon>
        <taxon>Cervidae</taxon>
        <taxon>Odocoileinae</taxon>
        <taxon>Odocoileus</taxon>
    </lineage>
</organism>
<proteinExistence type="inferred from homology"/>
<feature type="compositionally biased region" description="Pro residues" evidence="2">
    <location>
        <begin position="349"/>
        <end position="363"/>
    </location>
</feature>
<dbReference type="InterPro" id="IPR039213">
    <property type="entry name" value="FAM90"/>
</dbReference>
<feature type="domain" description="Zinc knuckle" evidence="3">
    <location>
        <begin position="41"/>
        <end position="81"/>
    </location>
</feature>
<dbReference type="Proteomes" id="UP001652640">
    <property type="component" value="Chromosome 32"/>
</dbReference>
<gene>
    <name evidence="5" type="primary">LOC139032633</name>
</gene>
<comment type="similarity">
    <text evidence="1">Belongs to the FAM90 family.</text>
</comment>
<reference evidence="4" key="1">
    <citation type="journal article" date="2022" name="J. Hered.">
        <title>A De Novo Chromosome-Level Genome Assembly of the White-Tailed Deer, Odocoileus Virginianus.</title>
        <authorList>
            <person name="London E.W."/>
            <person name="Roca A.L."/>
            <person name="Novakofski J.E."/>
            <person name="Mateus-Pinilla N.E."/>
        </authorList>
    </citation>
    <scope>NUCLEOTIDE SEQUENCE [LARGE SCALE GENOMIC DNA]</scope>
</reference>
<name>A0ABM4HL30_ODOVR</name>
<evidence type="ECO:0000259" key="3">
    <source>
        <dbReference type="Pfam" id="PF15288"/>
    </source>
</evidence>
<feature type="region of interest" description="Disordered" evidence="2">
    <location>
        <begin position="346"/>
        <end position="405"/>
    </location>
</feature>
<feature type="region of interest" description="Disordered" evidence="2">
    <location>
        <begin position="139"/>
        <end position="172"/>
    </location>
</feature>
<feature type="compositionally biased region" description="Acidic residues" evidence="2">
    <location>
        <begin position="394"/>
        <end position="405"/>
    </location>
</feature>
<evidence type="ECO:0000256" key="1">
    <source>
        <dbReference type="ARBA" id="ARBA00007943"/>
    </source>
</evidence>
<dbReference type="Pfam" id="PF15288">
    <property type="entry name" value="zf-CCHC_6"/>
    <property type="match status" value="1"/>
</dbReference>
<evidence type="ECO:0000313" key="4">
    <source>
        <dbReference type="Proteomes" id="UP001652640"/>
    </source>
</evidence>